<feature type="transmembrane region" description="Helical" evidence="2">
    <location>
        <begin position="32"/>
        <end position="49"/>
    </location>
</feature>
<organism evidence="3 4">
    <name type="scientific">Psychroflexus salis</name>
    <dbReference type="NCBI Taxonomy" id="1526574"/>
    <lineage>
        <taxon>Bacteria</taxon>
        <taxon>Pseudomonadati</taxon>
        <taxon>Bacteroidota</taxon>
        <taxon>Flavobacteriia</taxon>
        <taxon>Flavobacteriales</taxon>
        <taxon>Flavobacteriaceae</taxon>
        <taxon>Psychroflexus</taxon>
    </lineage>
</organism>
<feature type="region of interest" description="Disordered" evidence="1">
    <location>
        <begin position="57"/>
        <end position="89"/>
    </location>
</feature>
<protein>
    <submittedName>
        <fullName evidence="3">Uncharacterized protein</fullName>
    </submittedName>
</protein>
<sequence length="89" mass="10094">MINTKKQMVYTAFIIIGAALLIYDLAVETDEVYLKVIGLVVLMFGLYSSTRQWASDNDKNRIENENDTSSNEAKFDEVEASSPKKDMHD</sequence>
<keyword evidence="4" id="KW-1185">Reference proteome</keyword>
<accession>A0A916ZSC4</accession>
<keyword evidence="2" id="KW-0812">Transmembrane</keyword>
<evidence type="ECO:0000313" key="4">
    <source>
        <dbReference type="Proteomes" id="UP000599688"/>
    </source>
</evidence>
<evidence type="ECO:0000256" key="2">
    <source>
        <dbReference type="SAM" id="Phobius"/>
    </source>
</evidence>
<evidence type="ECO:0000313" key="3">
    <source>
        <dbReference type="EMBL" id="GGE11655.1"/>
    </source>
</evidence>
<feature type="transmembrane region" description="Helical" evidence="2">
    <location>
        <begin position="7"/>
        <end position="26"/>
    </location>
</feature>
<keyword evidence="2" id="KW-0472">Membrane</keyword>
<dbReference type="RefSeq" id="WP_188405848.1">
    <property type="nucleotide sequence ID" value="NZ_BMGL01000006.1"/>
</dbReference>
<feature type="compositionally biased region" description="Basic and acidic residues" evidence="1">
    <location>
        <begin position="73"/>
        <end position="89"/>
    </location>
</feature>
<evidence type="ECO:0000256" key="1">
    <source>
        <dbReference type="SAM" id="MobiDB-lite"/>
    </source>
</evidence>
<reference evidence="3 4" key="1">
    <citation type="journal article" date="2014" name="Int. J. Syst. Evol. Microbiol.">
        <title>Complete genome sequence of Corynebacterium casei LMG S-19264T (=DSM 44701T), isolated from a smear-ripened cheese.</title>
        <authorList>
            <consortium name="US DOE Joint Genome Institute (JGI-PGF)"/>
            <person name="Walter F."/>
            <person name="Albersmeier A."/>
            <person name="Kalinowski J."/>
            <person name="Ruckert C."/>
        </authorList>
    </citation>
    <scope>NUCLEOTIDE SEQUENCE [LARGE SCALE GENOMIC DNA]</scope>
    <source>
        <strain evidence="3 4">CGMCC 1.12925</strain>
    </source>
</reference>
<name>A0A916ZSC4_9FLAO</name>
<dbReference type="AlphaFoldDB" id="A0A916ZSC4"/>
<keyword evidence="2" id="KW-1133">Transmembrane helix</keyword>
<dbReference type="EMBL" id="BMGL01000006">
    <property type="protein sequence ID" value="GGE11655.1"/>
    <property type="molecule type" value="Genomic_DNA"/>
</dbReference>
<gene>
    <name evidence="3" type="ORF">GCM10010831_11360</name>
</gene>
<proteinExistence type="predicted"/>
<comment type="caution">
    <text evidence="3">The sequence shown here is derived from an EMBL/GenBank/DDBJ whole genome shotgun (WGS) entry which is preliminary data.</text>
</comment>
<dbReference type="Proteomes" id="UP000599688">
    <property type="component" value="Unassembled WGS sequence"/>
</dbReference>